<reference evidence="10 11" key="1">
    <citation type="journal article" date="2011" name="Stand. Genomic Sci.">
        <title>Complete genome sequence of Weeksella virosa type strain (9751).</title>
        <authorList>
            <person name="Lang E."/>
            <person name="Teshima H."/>
            <person name="Lucas S."/>
            <person name="Lapidus A."/>
            <person name="Hammon N."/>
            <person name="Deshpande S."/>
            <person name="Nolan M."/>
            <person name="Cheng J.F."/>
            <person name="Pitluck S."/>
            <person name="Liolios K."/>
            <person name="Pagani I."/>
            <person name="Mikhailova N."/>
            <person name="Ivanova N."/>
            <person name="Mavromatis K."/>
            <person name="Pati A."/>
            <person name="Tapia R."/>
            <person name="Han C."/>
            <person name="Goodwin L."/>
            <person name="Chen A."/>
            <person name="Palaniappan K."/>
            <person name="Land M."/>
            <person name="Hauser L."/>
            <person name="Chang Y.J."/>
            <person name="Jeffries C.D."/>
            <person name="Brambilla E.M."/>
            <person name="Kopitz M."/>
            <person name="Rohde M."/>
            <person name="Goker M."/>
            <person name="Tindall B.J."/>
            <person name="Detter J.C."/>
            <person name="Woyke T."/>
            <person name="Bristow J."/>
            <person name="Eisen J.A."/>
            <person name="Markowitz V."/>
            <person name="Hugenholtz P."/>
            <person name="Klenk H.P."/>
            <person name="Kyrpides N.C."/>
        </authorList>
    </citation>
    <scope>NUCLEOTIDE SEQUENCE [LARGE SCALE GENOMIC DNA]</scope>
    <source>
        <strain evidence="11">ATCC 43766 / DSM 16922 / JCM 21250 / NBRC 16016 / NCTC 11634 / CL345/78</strain>
    </source>
</reference>
<dbReference type="STRING" id="865938.Weevi_2050"/>
<dbReference type="GO" id="GO:0005886">
    <property type="term" value="C:plasma membrane"/>
    <property type="evidence" value="ECO:0007669"/>
    <property type="project" value="UniProtKB-SubCell"/>
</dbReference>
<dbReference type="FunFam" id="1.10.3730.20:FF:000001">
    <property type="entry name" value="Quaternary ammonium compound resistance transporter SugE"/>
    <property type="match status" value="1"/>
</dbReference>
<organism evidence="10 11">
    <name type="scientific">Weeksella virosa (strain ATCC 43766 / DSM 16922 / JCM 21250 / CCUG 30538 / CDC 9751 / IAM 14551 / NBRC 16016 / NCTC 11634 / CL345/78)</name>
    <dbReference type="NCBI Taxonomy" id="865938"/>
    <lineage>
        <taxon>Bacteria</taxon>
        <taxon>Pseudomonadati</taxon>
        <taxon>Bacteroidota</taxon>
        <taxon>Flavobacteriia</taxon>
        <taxon>Flavobacteriales</taxon>
        <taxon>Weeksellaceae</taxon>
        <taxon>Weeksella</taxon>
    </lineage>
</organism>
<dbReference type="eggNOG" id="COG2076">
    <property type="taxonomic scope" value="Bacteria"/>
</dbReference>
<feature type="transmembrane region" description="Helical" evidence="9">
    <location>
        <begin position="85"/>
        <end position="104"/>
    </location>
</feature>
<dbReference type="GO" id="GO:0022857">
    <property type="term" value="F:transmembrane transporter activity"/>
    <property type="evidence" value="ECO:0007669"/>
    <property type="project" value="InterPro"/>
</dbReference>
<evidence type="ECO:0000256" key="5">
    <source>
        <dbReference type="ARBA" id="ARBA00022989"/>
    </source>
</evidence>
<dbReference type="HOGENOM" id="CLU_133067_0_2_10"/>
<dbReference type="EMBL" id="CP002455">
    <property type="protein sequence ID" value="ADX68725.1"/>
    <property type="molecule type" value="Genomic_DNA"/>
</dbReference>
<name>F0P1S8_WEEVC</name>
<dbReference type="RefSeq" id="WP_013599113.1">
    <property type="nucleotide sequence ID" value="NC_015144.1"/>
</dbReference>
<dbReference type="PANTHER" id="PTHR30561">
    <property type="entry name" value="SMR FAMILY PROTON-DEPENDENT DRUG EFFLUX TRANSPORTER SUGE"/>
    <property type="match status" value="1"/>
</dbReference>
<gene>
    <name evidence="10" type="ordered locus">Weevi_2050</name>
</gene>
<sequence length="111" mass="12309">MKSFLYLASAILFETFATSILKKTENFTKPFPSVLFVVFMGLSFYLLSLALKGIPIGIAYAIWSAVGIIFISLIGFFVYKEKLDFPAVLGILFIIVGVVIINVFSETNTHT</sequence>
<dbReference type="AlphaFoldDB" id="F0P1S8"/>
<accession>F0P1S8</accession>
<evidence type="ECO:0000256" key="7">
    <source>
        <dbReference type="ARBA" id="ARBA00038032"/>
    </source>
</evidence>
<protein>
    <submittedName>
        <fullName evidence="10">Small multidrug resistance protein</fullName>
    </submittedName>
</protein>
<dbReference type="GO" id="GO:1990961">
    <property type="term" value="P:xenobiotic detoxification by transmembrane export across the plasma membrane"/>
    <property type="evidence" value="ECO:0007669"/>
    <property type="project" value="UniProtKB-ARBA"/>
</dbReference>
<dbReference type="Gene3D" id="1.10.3730.20">
    <property type="match status" value="1"/>
</dbReference>
<dbReference type="KEGG" id="wvi:Weevi_2050"/>
<dbReference type="OrthoDB" id="21828at2"/>
<evidence type="ECO:0000313" key="11">
    <source>
        <dbReference type="Proteomes" id="UP000008641"/>
    </source>
</evidence>
<keyword evidence="5 9" id="KW-1133">Transmembrane helix</keyword>
<comment type="subcellular location">
    <subcellularLocation>
        <location evidence="1 8">Cell membrane</location>
        <topology evidence="1 8">Multi-pass membrane protein</topology>
    </subcellularLocation>
</comment>
<keyword evidence="6 9" id="KW-0472">Membrane</keyword>
<dbReference type="SUPFAM" id="SSF103481">
    <property type="entry name" value="Multidrug resistance efflux transporter EmrE"/>
    <property type="match status" value="1"/>
</dbReference>
<feature type="transmembrane region" description="Helical" evidence="9">
    <location>
        <begin position="58"/>
        <end position="79"/>
    </location>
</feature>
<dbReference type="InterPro" id="IPR045324">
    <property type="entry name" value="Small_multidrug_res"/>
</dbReference>
<evidence type="ECO:0000256" key="3">
    <source>
        <dbReference type="ARBA" id="ARBA00022475"/>
    </source>
</evidence>
<evidence type="ECO:0000256" key="2">
    <source>
        <dbReference type="ARBA" id="ARBA00022448"/>
    </source>
</evidence>
<dbReference type="InterPro" id="IPR037185">
    <property type="entry name" value="EmrE-like"/>
</dbReference>
<dbReference type="PANTHER" id="PTHR30561:SF1">
    <property type="entry name" value="MULTIDRUG TRANSPORTER EMRE"/>
    <property type="match status" value="1"/>
</dbReference>
<dbReference type="InterPro" id="IPR000390">
    <property type="entry name" value="Small_drug/metabolite_transptr"/>
</dbReference>
<evidence type="ECO:0000256" key="9">
    <source>
        <dbReference type="SAM" id="Phobius"/>
    </source>
</evidence>
<evidence type="ECO:0000256" key="4">
    <source>
        <dbReference type="ARBA" id="ARBA00022692"/>
    </source>
</evidence>
<keyword evidence="2" id="KW-0813">Transport</keyword>
<feature type="transmembrane region" description="Helical" evidence="9">
    <location>
        <begin position="33"/>
        <end position="51"/>
    </location>
</feature>
<comment type="similarity">
    <text evidence="7 8">Belongs to the drug/metabolite transporter (DMT) superfamily. Small multidrug resistance (SMR) (TC 2.A.7.1) family.</text>
</comment>
<keyword evidence="4 8" id="KW-0812">Transmembrane</keyword>
<keyword evidence="3" id="KW-1003">Cell membrane</keyword>
<evidence type="ECO:0000256" key="8">
    <source>
        <dbReference type="RuleBase" id="RU003942"/>
    </source>
</evidence>
<evidence type="ECO:0000313" key="10">
    <source>
        <dbReference type="EMBL" id="ADX68725.1"/>
    </source>
</evidence>
<proteinExistence type="inferred from homology"/>
<evidence type="ECO:0000256" key="6">
    <source>
        <dbReference type="ARBA" id="ARBA00023136"/>
    </source>
</evidence>
<evidence type="ECO:0000256" key="1">
    <source>
        <dbReference type="ARBA" id="ARBA00004651"/>
    </source>
</evidence>
<keyword evidence="11" id="KW-1185">Reference proteome</keyword>
<dbReference type="Pfam" id="PF00893">
    <property type="entry name" value="Multi_Drug_Res"/>
    <property type="match status" value="1"/>
</dbReference>
<reference evidence="11" key="2">
    <citation type="journal article" date="2011" name="Stand. Genomic Sci.">
        <title>Complete genome sequence of Weeksella virosa type strain (9751T).</title>
        <authorList>
            <person name="Lang E."/>
            <person name="Teshima H."/>
            <person name="Lucas S."/>
            <person name="Lapidus A."/>
            <person name="Hammon N."/>
            <person name="Deshpande S."/>
            <person name="Nolan M."/>
            <person name="Cheng J."/>
            <person name="Pitluck S."/>
            <person name="Liolios K."/>
            <person name="Pagani I."/>
            <person name="Mikhailova N."/>
            <person name="Ivanova N."/>
            <person name="Mavromatis K."/>
            <person name="Pati A."/>
            <person name="Tapia R."/>
            <person name="Han C."/>
            <person name="Goodwin L."/>
            <person name="Chen A."/>
            <person name="Palaniappan K."/>
            <person name="Land M."/>
            <person name="Hauser L."/>
            <person name="Chang Y."/>
            <person name="Jeffries C."/>
            <person name="Brambilla E."/>
            <person name="Kopitz M."/>
            <person name="Rohde M."/>
            <person name="Goker M."/>
            <person name="Tindall B."/>
            <person name="Detter J."/>
            <person name="Woyke T."/>
            <person name="Bristow J."/>
            <person name="Eisen J."/>
            <person name="Markowitz V."/>
            <person name="Hugenholtz P."/>
            <person name="Klenk H."/>
            <person name="Kyrpides N."/>
        </authorList>
    </citation>
    <scope>NUCLEOTIDE SEQUENCE [LARGE SCALE GENOMIC DNA]</scope>
    <source>
        <strain evidence="11">ATCC 43766 / DSM 16922 / JCM 21250 / NBRC 16016 / NCTC 11634 / CL345/78</strain>
    </source>
</reference>
<dbReference type="Proteomes" id="UP000008641">
    <property type="component" value="Chromosome"/>
</dbReference>